<dbReference type="AlphaFoldDB" id="A0A6V7QCG2"/>
<dbReference type="Pfam" id="PF03732">
    <property type="entry name" value="Retrotrans_gag"/>
    <property type="match status" value="1"/>
</dbReference>
<reference evidence="2" key="1">
    <citation type="submission" date="2020-07" db="EMBL/GenBank/DDBJ databases">
        <authorList>
            <person name="Lin J."/>
        </authorList>
    </citation>
    <scope>NUCLEOTIDE SEQUENCE</scope>
</reference>
<dbReference type="EMBL" id="LR862135">
    <property type="protein sequence ID" value="CAD1840525.1"/>
    <property type="molecule type" value="Genomic_DNA"/>
</dbReference>
<accession>A0A6V7QCG2</accession>
<protein>
    <recommendedName>
        <fullName evidence="1">Retrotransposon gag domain-containing protein</fullName>
    </recommendedName>
</protein>
<gene>
    <name evidence="2" type="ORF">CB5_LOCUS23736</name>
</gene>
<name>A0A6V7QCG2_ANACO</name>
<proteinExistence type="predicted"/>
<evidence type="ECO:0000259" key="1">
    <source>
        <dbReference type="Pfam" id="PF03732"/>
    </source>
</evidence>
<sequence length="208" mass="23875">MHMKKLFSDTFVEERDRVWLATHHLDGEAYRWWLDLQENPSTDLAAITWKKFKELLLAHYFPTSVKRKMEQDLCSLRQGDRTVVVYKREFLDFSTACLSSCRTTRTRPASSSEGCDRRSSGSCNPLTSKPTGRWWIARLSWRAARQRWRSGERAWTGVRPRGLRQRVRARCTLGGRRNTLGASSVGAAQQCGRGPAVWARPSSAARRS</sequence>
<dbReference type="InterPro" id="IPR005162">
    <property type="entry name" value="Retrotrans_gag_dom"/>
</dbReference>
<feature type="domain" description="Retrotransposon gag" evidence="1">
    <location>
        <begin position="20"/>
        <end position="97"/>
    </location>
</feature>
<organism evidence="2">
    <name type="scientific">Ananas comosus var. bracteatus</name>
    <name type="common">red pineapple</name>
    <dbReference type="NCBI Taxonomy" id="296719"/>
    <lineage>
        <taxon>Eukaryota</taxon>
        <taxon>Viridiplantae</taxon>
        <taxon>Streptophyta</taxon>
        <taxon>Embryophyta</taxon>
        <taxon>Tracheophyta</taxon>
        <taxon>Spermatophyta</taxon>
        <taxon>Magnoliopsida</taxon>
        <taxon>Liliopsida</taxon>
        <taxon>Poales</taxon>
        <taxon>Bromeliaceae</taxon>
        <taxon>Bromelioideae</taxon>
        <taxon>Ananas</taxon>
    </lineage>
</organism>
<evidence type="ECO:0000313" key="2">
    <source>
        <dbReference type="EMBL" id="CAD1840525.1"/>
    </source>
</evidence>